<feature type="region of interest" description="Disordered" evidence="1">
    <location>
        <begin position="55"/>
        <end position="98"/>
    </location>
</feature>
<reference evidence="2" key="1">
    <citation type="submission" date="2014-09" db="EMBL/GenBank/DDBJ databases">
        <authorList>
            <person name="Magalhaes I.L.F."/>
            <person name="Oliveira U."/>
            <person name="Santos F.R."/>
            <person name="Vidigal T.H.D.A."/>
            <person name="Brescovit A.D."/>
            <person name="Santos A.J."/>
        </authorList>
    </citation>
    <scope>NUCLEOTIDE SEQUENCE</scope>
    <source>
        <tissue evidence="2">Shoot tissue taken approximately 20 cm above the soil surface</tissue>
    </source>
</reference>
<dbReference type="EMBL" id="GBRH01260093">
    <property type="protein sequence ID" value="JAD37802.1"/>
    <property type="molecule type" value="Transcribed_RNA"/>
</dbReference>
<accession>A0A0A8ZSI7</accession>
<proteinExistence type="predicted"/>
<dbReference type="AlphaFoldDB" id="A0A0A8ZSI7"/>
<organism evidence="2">
    <name type="scientific">Arundo donax</name>
    <name type="common">Giant reed</name>
    <name type="synonym">Donax arundinaceus</name>
    <dbReference type="NCBI Taxonomy" id="35708"/>
    <lineage>
        <taxon>Eukaryota</taxon>
        <taxon>Viridiplantae</taxon>
        <taxon>Streptophyta</taxon>
        <taxon>Embryophyta</taxon>
        <taxon>Tracheophyta</taxon>
        <taxon>Spermatophyta</taxon>
        <taxon>Magnoliopsida</taxon>
        <taxon>Liliopsida</taxon>
        <taxon>Poales</taxon>
        <taxon>Poaceae</taxon>
        <taxon>PACMAD clade</taxon>
        <taxon>Arundinoideae</taxon>
        <taxon>Arundineae</taxon>
        <taxon>Arundo</taxon>
    </lineage>
</organism>
<reference evidence="2" key="2">
    <citation type="journal article" date="2015" name="Data Brief">
        <title>Shoot transcriptome of the giant reed, Arundo donax.</title>
        <authorList>
            <person name="Barrero R.A."/>
            <person name="Guerrero F.D."/>
            <person name="Moolhuijzen P."/>
            <person name="Goolsby J.A."/>
            <person name="Tidwell J."/>
            <person name="Bellgard S.E."/>
            <person name="Bellgard M.I."/>
        </authorList>
    </citation>
    <scope>NUCLEOTIDE SEQUENCE</scope>
    <source>
        <tissue evidence="2">Shoot tissue taken approximately 20 cm above the soil surface</tissue>
    </source>
</reference>
<name>A0A0A8ZSI7_ARUDO</name>
<evidence type="ECO:0000313" key="2">
    <source>
        <dbReference type="EMBL" id="JAD37802.1"/>
    </source>
</evidence>
<protein>
    <submittedName>
        <fullName evidence="2">Uncharacterized protein</fullName>
    </submittedName>
</protein>
<sequence>MPSLPSFFAFLAAAPRSTMLAAPEPHSCSAHIPDLPPLPPAAHCTRASRSCLLSRDGDRAQAGDRGGARGPGREERNGAAEAEPEPETEAEASGCQGACGGCGSRVAGDGGRVWRRALGWVGCGYGCRGWVARRAPG</sequence>
<evidence type="ECO:0000256" key="1">
    <source>
        <dbReference type="SAM" id="MobiDB-lite"/>
    </source>
</evidence>